<evidence type="ECO:0008006" key="5">
    <source>
        <dbReference type="Google" id="ProtNLM"/>
    </source>
</evidence>
<sequence length="466" mass="50283">MRRWSGFTAVTILIVGSLASWLRLSVAARDTLWAEDARDFLGDAVRDGPIAALFTPYAGYLHTVPRIIAGVTEQVAPVDAWAMAMAGASCVVVGGVAALVFICARDSVPWGPARVILASITVLIPHAPHEVLGNTANLHWYFLWLMPWLLLYRPRSRVGAWLLGCVTLLAALTEIQMVLFLPLLLWKWRDRRRLPVRILYLVGIGIQIATTLIAPRGASQGAPIGFVSLVDGYLINAVMTVWFSSAPAIGHLLTTFGSLSGVVLLLPFFAAAAWGWWRGSPVQRVTILTLLLGSAVLYATAVEVSPGTFYDYASLPLSDRADPWLARYGVVPSMFLLALVPLAVGASRRRHRSGVAFRAVPGAAVGSTPTPATAQTPTPTPTPTRRRRRVIVSSVVLLALLVLMLVQFSPRSTRRDDGPLWQPQVVAARTVCASEPPTHVVALAGAPASEWKVDLPCSRLDAPPGR</sequence>
<feature type="transmembrane region" description="Helical" evidence="2">
    <location>
        <begin position="161"/>
        <end position="186"/>
    </location>
</feature>
<keyword evidence="2" id="KW-1133">Transmembrane helix</keyword>
<feature type="transmembrane region" description="Helical" evidence="2">
    <location>
        <begin position="390"/>
        <end position="408"/>
    </location>
</feature>
<dbReference type="Proteomes" id="UP001501803">
    <property type="component" value="Unassembled WGS sequence"/>
</dbReference>
<evidence type="ECO:0000313" key="3">
    <source>
        <dbReference type="EMBL" id="GAA3893947.1"/>
    </source>
</evidence>
<feature type="transmembrane region" description="Helical" evidence="2">
    <location>
        <begin position="198"/>
        <end position="215"/>
    </location>
</feature>
<comment type="caution">
    <text evidence="3">The sequence shown here is derived from an EMBL/GenBank/DDBJ whole genome shotgun (WGS) entry which is preliminary data.</text>
</comment>
<proteinExistence type="predicted"/>
<evidence type="ECO:0000256" key="2">
    <source>
        <dbReference type="SAM" id="Phobius"/>
    </source>
</evidence>
<reference evidence="4" key="1">
    <citation type="journal article" date="2019" name="Int. J. Syst. Evol. Microbiol.">
        <title>The Global Catalogue of Microorganisms (GCM) 10K type strain sequencing project: providing services to taxonomists for standard genome sequencing and annotation.</title>
        <authorList>
            <consortium name="The Broad Institute Genomics Platform"/>
            <consortium name="The Broad Institute Genome Sequencing Center for Infectious Disease"/>
            <person name="Wu L."/>
            <person name="Ma J."/>
        </authorList>
    </citation>
    <scope>NUCLEOTIDE SEQUENCE [LARGE SCALE GENOMIC DNA]</scope>
    <source>
        <strain evidence="4">JCM 17021</strain>
    </source>
</reference>
<keyword evidence="2" id="KW-0472">Membrane</keyword>
<feature type="transmembrane region" description="Helical" evidence="2">
    <location>
        <begin position="138"/>
        <end position="154"/>
    </location>
</feature>
<dbReference type="EMBL" id="BAABCN010000017">
    <property type="protein sequence ID" value="GAA3893947.1"/>
    <property type="molecule type" value="Genomic_DNA"/>
</dbReference>
<feature type="transmembrane region" description="Helical" evidence="2">
    <location>
        <begin position="285"/>
        <end position="304"/>
    </location>
</feature>
<feature type="compositionally biased region" description="Low complexity" evidence="1">
    <location>
        <begin position="368"/>
        <end position="377"/>
    </location>
</feature>
<feature type="transmembrane region" description="Helical" evidence="2">
    <location>
        <begin position="324"/>
        <end position="344"/>
    </location>
</feature>
<name>A0ABP7L422_9MICO</name>
<organism evidence="3 4">
    <name type="scientific">Leifsonia kafniensis</name>
    <dbReference type="NCBI Taxonomy" id="475957"/>
    <lineage>
        <taxon>Bacteria</taxon>
        <taxon>Bacillati</taxon>
        <taxon>Actinomycetota</taxon>
        <taxon>Actinomycetes</taxon>
        <taxon>Micrococcales</taxon>
        <taxon>Microbacteriaceae</taxon>
        <taxon>Leifsonia</taxon>
    </lineage>
</organism>
<feature type="transmembrane region" description="Helical" evidence="2">
    <location>
        <begin position="222"/>
        <end position="243"/>
    </location>
</feature>
<dbReference type="RefSeq" id="WP_345069590.1">
    <property type="nucleotide sequence ID" value="NZ_BAABCN010000017.1"/>
</dbReference>
<protein>
    <recommendedName>
        <fullName evidence="5">DUF2029 domain-containing protein</fullName>
    </recommendedName>
</protein>
<gene>
    <name evidence="3" type="ORF">GCM10022381_39490</name>
</gene>
<evidence type="ECO:0000256" key="1">
    <source>
        <dbReference type="SAM" id="MobiDB-lite"/>
    </source>
</evidence>
<feature type="transmembrane region" description="Helical" evidence="2">
    <location>
        <begin position="115"/>
        <end position="132"/>
    </location>
</feature>
<keyword evidence="2" id="KW-0812">Transmembrane</keyword>
<keyword evidence="4" id="KW-1185">Reference proteome</keyword>
<feature type="transmembrane region" description="Helical" evidence="2">
    <location>
        <begin position="80"/>
        <end position="103"/>
    </location>
</feature>
<evidence type="ECO:0000313" key="4">
    <source>
        <dbReference type="Proteomes" id="UP001501803"/>
    </source>
</evidence>
<accession>A0ABP7L422</accession>
<feature type="region of interest" description="Disordered" evidence="1">
    <location>
        <begin position="365"/>
        <end position="386"/>
    </location>
</feature>
<feature type="transmembrane region" description="Helical" evidence="2">
    <location>
        <begin position="249"/>
        <end position="273"/>
    </location>
</feature>